<sequence>MAAGVEIRPLIQSDRAGWEPLFEAYLRFYDSELPKEQYDVTWARFHDDAEPMHVLGAFDDGRMVGIVHAIFHRSTWLPDTTCYLQDLYVDGSQRGRGVGEALIEKVALLARDKNAGRLYWLTQEDNATARRLYDRVAVAPGFIQYRKPL</sequence>
<keyword evidence="1 4" id="KW-0808">Transferase</keyword>
<dbReference type="Proteomes" id="UP000435138">
    <property type="component" value="Unassembled WGS sequence"/>
</dbReference>
<dbReference type="GO" id="GO:0008080">
    <property type="term" value="F:N-acetyltransferase activity"/>
    <property type="evidence" value="ECO:0007669"/>
    <property type="project" value="TreeGrafter"/>
</dbReference>
<dbReference type="SUPFAM" id="SSF55729">
    <property type="entry name" value="Acyl-CoA N-acyltransferases (Nat)"/>
    <property type="match status" value="1"/>
</dbReference>
<dbReference type="PANTHER" id="PTHR10545">
    <property type="entry name" value="DIAMINE N-ACETYLTRANSFERASE"/>
    <property type="match status" value="1"/>
</dbReference>
<protein>
    <submittedName>
        <fullName evidence="4">GNAT family N-acetyltransferase</fullName>
    </submittedName>
</protein>
<reference evidence="4 5" key="1">
    <citation type="submission" date="2019-11" db="EMBL/GenBank/DDBJ databases">
        <title>Genome analysis of Rhizobacterium cereale a novel genus and species isolated from maize roots in North Spain.</title>
        <authorList>
            <person name="Menendez E."/>
            <person name="Flores-Felix J.D."/>
            <person name="Ramirez-Bahena M.-H."/>
            <person name="Igual J.M."/>
            <person name="Garcia-Fraile P."/>
            <person name="Peix A."/>
            <person name="Velazquez E."/>
        </authorList>
    </citation>
    <scope>NUCLEOTIDE SEQUENCE [LARGE SCALE GENOMIC DNA]</scope>
    <source>
        <strain evidence="4 5">RZME27</strain>
    </source>
</reference>
<keyword evidence="5" id="KW-1185">Reference proteome</keyword>
<dbReference type="PANTHER" id="PTHR10545:SF42">
    <property type="entry name" value="ACETYLTRANSFERASE"/>
    <property type="match status" value="1"/>
</dbReference>
<gene>
    <name evidence="4" type="ORF">GAO09_25470</name>
</gene>
<dbReference type="CDD" id="cd04301">
    <property type="entry name" value="NAT_SF"/>
    <property type="match status" value="1"/>
</dbReference>
<dbReference type="Gene3D" id="3.40.630.30">
    <property type="match status" value="1"/>
</dbReference>
<evidence type="ECO:0000259" key="3">
    <source>
        <dbReference type="PROSITE" id="PS51186"/>
    </source>
</evidence>
<accession>A0A6A8AKZ2</accession>
<dbReference type="PROSITE" id="PS51186">
    <property type="entry name" value="GNAT"/>
    <property type="match status" value="1"/>
</dbReference>
<dbReference type="RefSeq" id="WP_153359077.1">
    <property type="nucleotide sequence ID" value="NZ_JAYKOO010000001.1"/>
</dbReference>
<evidence type="ECO:0000313" key="5">
    <source>
        <dbReference type="Proteomes" id="UP000435138"/>
    </source>
</evidence>
<dbReference type="Pfam" id="PF00583">
    <property type="entry name" value="Acetyltransf_1"/>
    <property type="match status" value="1"/>
</dbReference>
<dbReference type="InterPro" id="IPR016181">
    <property type="entry name" value="Acyl_CoA_acyltransferase"/>
</dbReference>
<proteinExistence type="predicted"/>
<evidence type="ECO:0000256" key="2">
    <source>
        <dbReference type="ARBA" id="ARBA00023315"/>
    </source>
</evidence>
<dbReference type="InterPro" id="IPR000182">
    <property type="entry name" value="GNAT_dom"/>
</dbReference>
<dbReference type="AlphaFoldDB" id="A0A6A8AKZ2"/>
<evidence type="ECO:0000256" key="1">
    <source>
        <dbReference type="ARBA" id="ARBA00022679"/>
    </source>
</evidence>
<organism evidence="4 5">
    <name type="scientific">Endobacterium cereale</name>
    <dbReference type="NCBI Taxonomy" id="2663029"/>
    <lineage>
        <taxon>Bacteria</taxon>
        <taxon>Pseudomonadati</taxon>
        <taxon>Pseudomonadota</taxon>
        <taxon>Alphaproteobacteria</taxon>
        <taxon>Hyphomicrobiales</taxon>
        <taxon>Rhizobiaceae</taxon>
        <taxon>Endobacterium</taxon>
    </lineage>
</organism>
<feature type="domain" description="N-acetyltransferase" evidence="3">
    <location>
        <begin position="5"/>
        <end position="149"/>
    </location>
</feature>
<dbReference type="EMBL" id="WIXI01000050">
    <property type="protein sequence ID" value="MQY49391.1"/>
    <property type="molecule type" value="Genomic_DNA"/>
</dbReference>
<keyword evidence="2" id="KW-0012">Acyltransferase</keyword>
<comment type="caution">
    <text evidence="4">The sequence shown here is derived from an EMBL/GenBank/DDBJ whole genome shotgun (WGS) entry which is preliminary data.</text>
</comment>
<dbReference type="InterPro" id="IPR051016">
    <property type="entry name" value="Diverse_Substrate_AcTransf"/>
</dbReference>
<name>A0A6A8AKZ2_9HYPH</name>
<evidence type="ECO:0000313" key="4">
    <source>
        <dbReference type="EMBL" id="MQY49391.1"/>
    </source>
</evidence>